<dbReference type="InterPro" id="IPR021271">
    <property type="entry name" value="DUF2850"/>
</dbReference>
<accession>Q1Z0A9</accession>
<feature type="transmembrane region" description="Helical" evidence="1">
    <location>
        <begin position="31"/>
        <end position="51"/>
    </location>
</feature>
<dbReference type="Proteomes" id="UP000003789">
    <property type="component" value="Unassembled WGS sequence"/>
</dbReference>
<gene>
    <name evidence="2" type="ORF">P3TCK_25280</name>
</gene>
<evidence type="ECO:0008006" key="4">
    <source>
        <dbReference type="Google" id="ProtNLM"/>
    </source>
</evidence>
<dbReference type="HOGENOM" id="CLU_157229_0_0_6"/>
<evidence type="ECO:0000313" key="3">
    <source>
        <dbReference type="Proteomes" id="UP000003789"/>
    </source>
</evidence>
<sequence>MPYEFGILRQVFRCVWLVMKSTNLKKFQSTFLVSIIVITLISAIMMATGMVKVDWFAPKPLANIYGTWTEQEVAHYAADSFELRASGVFVNGRQISTNYQWDGNTLSYRLGDDVYLYNYLSDRLVRQQPAHYISIFARTRKG</sequence>
<dbReference type="EMBL" id="AAPH01000027">
    <property type="protein sequence ID" value="EAS41914.1"/>
    <property type="molecule type" value="Genomic_DNA"/>
</dbReference>
<dbReference type="AlphaFoldDB" id="Q1Z0A9"/>
<keyword evidence="1" id="KW-0472">Membrane</keyword>
<organism evidence="2 3">
    <name type="scientific">Photobacterium profundum 3TCK</name>
    <dbReference type="NCBI Taxonomy" id="314280"/>
    <lineage>
        <taxon>Bacteria</taxon>
        <taxon>Pseudomonadati</taxon>
        <taxon>Pseudomonadota</taxon>
        <taxon>Gammaproteobacteria</taxon>
        <taxon>Vibrionales</taxon>
        <taxon>Vibrionaceae</taxon>
        <taxon>Photobacterium</taxon>
    </lineage>
</organism>
<comment type="caution">
    <text evidence="2">The sequence shown here is derived from an EMBL/GenBank/DDBJ whole genome shotgun (WGS) entry which is preliminary data.</text>
</comment>
<reference evidence="2 3" key="1">
    <citation type="submission" date="2006-03" db="EMBL/GenBank/DDBJ databases">
        <authorList>
            <person name="Bartlett D.H."/>
            <person name="Valle G."/>
            <person name="Lauro F.M."/>
            <person name="Vezzi A."/>
            <person name="Simonato F."/>
            <person name="Eloe E."/>
            <person name="Vitulo N."/>
            <person name="Stratton T.K."/>
            <person name="D'angelo M."/>
            <person name="Ferriera S."/>
            <person name="Johnson J."/>
            <person name="Kravitz S."/>
            <person name="Beeson K."/>
            <person name="Sutton G."/>
            <person name="Rogers Y."/>
            <person name="Friedman R."/>
            <person name="Frazier M."/>
            <person name="Venter J.C."/>
        </authorList>
    </citation>
    <scope>NUCLEOTIDE SEQUENCE [LARGE SCALE GENOMIC DNA]</scope>
    <source>
        <strain evidence="2 3">3TCK</strain>
    </source>
</reference>
<keyword evidence="1" id="KW-1133">Transmembrane helix</keyword>
<proteinExistence type="predicted"/>
<protein>
    <recommendedName>
        <fullName evidence="4">DUF2850 domain-containing protein</fullName>
    </recommendedName>
</protein>
<name>Q1Z0A9_9GAMM</name>
<dbReference type="Pfam" id="PF11012">
    <property type="entry name" value="DUF2850"/>
    <property type="match status" value="1"/>
</dbReference>
<evidence type="ECO:0000256" key="1">
    <source>
        <dbReference type="SAM" id="Phobius"/>
    </source>
</evidence>
<keyword evidence="1" id="KW-0812">Transmembrane</keyword>
<evidence type="ECO:0000313" key="2">
    <source>
        <dbReference type="EMBL" id="EAS41914.1"/>
    </source>
</evidence>